<dbReference type="PROSITE" id="PS51755">
    <property type="entry name" value="OMPR_PHOB"/>
    <property type="match status" value="1"/>
</dbReference>
<keyword evidence="1 2" id="KW-0238">DNA-binding</keyword>
<feature type="DNA-binding region" description="OmpR/PhoB-type" evidence="2">
    <location>
        <begin position="19"/>
        <end position="117"/>
    </location>
</feature>
<dbReference type="InterPro" id="IPR016032">
    <property type="entry name" value="Sig_transdc_resp-reg_C-effctor"/>
</dbReference>
<feature type="transmembrane region" description="Helical" evidence="3">
    <location>
        <begin position="150"/>
        <end position="169"/>
    </location>
</feature>
<dbReference type="GO" id="GO:0000160">
    <property type="term" value="P:phosphorelay signal transduction system"/>
    <property type="evidence" value="ECO:0007669"/>
    <property type="project" value="InterPro"/>
</dbReference>
<name>A0AAD0W5S1_PSEO7</name>
<evidence type="ECO:0000256" key="1">
    <source>
        <dbReference type="ARBA" id="ARBA00023125"/>
    </source>
</evidence>
<gene>
    <name evidence="5" type="ORF">D0511_18565</name>
</gene>
<dbReference type="SUPFAM" id="SSF46894">
    <property type="entry name" value="C-terminal effector domain of the bipartite response regulators"/>
    <property type="match status" value="1"/>
</dbReference>
<dbReference type="SUPFAM" id="SSF69322">
    <property type="entry name" value="Tricorn protease domain 2"/>
    <property type="match status" value="1"/>
</dbReference>
<keyword evidence="3" id="KW-0472">Membrane</keyword>
<keyword evidence="3" id="KW-1133">Transmembrane helix</keyword>
<dbReference type="CDD" id="cd00383">
    <property type="entry name" value="trans_reg_C"/>
    <property type="match status" value="1"/>
</dbReference>
<dbReference type="Pfam" id="PF00486">
    <property type="entry name" value="Trans_reg_C"/>
    <property type="match status" value="1"/>
</dbReference>
<dbReference type="KEGG" id="ppis:B1L02_18485"/>
<dbReference type="InterPro" id="IPR036388">
    <property type="entry name" value="WH-like_DNA-bd_sf"/>
</dbReference>
<evidence type="ECO:0000256" key="3">
    <source>
        <dbReference type="SAM" id="Phobius"/>
    </source>
</evidence>
<dbReference type="GO" id="GO:0003677">
    <property type="term" value="F:DNA binding"/>
    <property type="evidence" value="ECO:0007669"/>
    <property type="project" value="UniProtKB-UniRule"/>
</dbReference>
<dbReference type="InterPro" id="IPR001867">
    <property type="entry name" value="OmpR/PhoB-type_DNA-bd"/>
</dbReference>
<dbReference type="RefSeq" id="WP_088532208.1">
    <property type="nucleotide sequence ID" value="NZ_CP021646.1"/>
</dbReference>
<dbReference type="EMBL" id="CP031761">
    <property type="protein sequence ID" value="AXR03876.1"/>
    <property type="molecule type" value="Genomic_DNA"/>
</dbReference>
<dbReference type="SMART" id="SM00862">
    <property type="entry name" value="Trans_reg_C"/>
    <property type="match status" value="1"/>
</dbReference>
<sequence length="704" mass="81567">MDEVKHGKVMKEVNFTRTVQFVKFAQWTLDPKKQTITDGDESRELEPLLYKILCYLLLNIDQIITRQDLIDDVWCQHYVDDNAINRAISELRKLLKSEKFKGVIIKTHYRKGYSLAVDREIVLFEDGGQSSNPDVTPPPTKKSKKNYSTIIVGLILLAVAITLSMFYLLPSKKNENQALTAIKEHSFDSFEERAITWQEAYYSYLILHPDSNYYAYLSESDTSKSIVVRSMKHDDAKKFTFPDSDVEPLGFSTSLSHLFYREKTADGACAIWRIDYLKETDAQKVMGCDKQIRNLLEVDNRYLLYDKLGFREKSHTAALYIFDRKRELEFRISSPNVSSFGDQLLYYDSSNGRVYFKRMQSEFTEVFYTDIEGSNLVQVATITGVVNNFTIVDNQLYWFDLLSQSVKAFDIDLGVEIENIKNNSSVEYRNIWRVAKDRYLAQQKDFEVVTTLYSKDLVKQLDIAGARDAAALENIDQFVVISNVEHINEHLLSFLDKQGRVIRQIQLDEFAYRVKVNKDNSLIYIRLDKDVKVFDLTGKLVNEFSFDEKVVEIEASNDSQIAVVVQKGKINRALLIDSMTGKQRLLPIRDVLWFTCFTESKCITQNFFREVRLYDLEEGAFTGQSTYVEPFFPNFTLFGAELIYFDGKNLMEFDPEALSRNELDSYDPSEQRNLLNVRLIDSDGSYLTFAITHKYNAITVFENK</sequence>
<evidence type="ECO:0000313" key="6">
    <source>
        <dbReference type="Proteomes" id="UP000258102"/>
    </source>
</evidence>
<evidence type="ECO:0000256" key="2">
    <source>
        <dbReference type="PROSITE-ProRule" id="PRU01091"/>
    </source>
</evidence>
<dbReference type="AlphaFoldDB" id="A0AAD0W5S1"/>
<evidence type="ECO:0000313" key="5">
    <source>
        <dbReference type="EMBL" id="AXR03876.1"/>
    </source>
</evidence>
<organism evidence="5 6">
    <name type="scientific">Pseudoalteromonas piscicida</name>
    <dbReference type="NCBI Taxonomy" id="43662"/>
    <lineage>
        <taxon>Bacteria</taxon>
        <taxon>Pseudomonadati</taxon>
        <taxon>Pseudomonadota</taxon>
        <taxon>Gammaproteobacteria</taxon>
        <taxon>Alteromonadales</taxon>
        <taxon>Pseudoalteromonadaceae</taxon>
        <taxon>Pseudoalteromonas</taxon>
    </lineage>
</organism>
<evidence type="ECO:0000259" key="4">
    <source>
        <dbReference type="PROSITE" id="PS51755"/>
    </source>
</evidence>
<keyword evidence="3" id="KW-0812">Transmembrane</keyword>
<dbReference type="GO" id="GO:0006355">
    <property type="term" value="P:regulation of DNA-templated transcription"/>
    <property type="evidence" value="ECO:0007669"/>
    <property type="project" value="InterPro"/>
</dbReference>
<feature type="domain" description="OmpR/PhoB-type" evidence="4">
    <location>
        <begin position="19"/>
        <end position="117"/>
    </location>
</feature>
<dbReference type="Gene3D" id="1.10.10.10">
    <property type="entry name" value="Winged helix-like DNA-binding domain superfamily/Winged helix DNA-binding domain"/>
    <property type="match status" value="1"/>
</dbReference>
<proteinExistence type="predicted"/>
<protein>
    <recommendedName>
        <fullName evidence="4">OmpR/PhoB-type domain-containing protein</fullName>
    </recommendedName>
</protein>
<dbReference type="Proteomes" id="UP000258102">
    <property type="component" value="Chromosome 1"/>
</dbReference>
<reference evidence="5 6" key="1">
    <citation type="submission" date="2018-08" db="EMBL/GenBank/DDBJ databases">
        <title>Whole Genome Sequences of Two Pseudoalteromonas piscicida Strains, DE1-A and DE2-A, which Exhibit Strong Antibacterial Activity against Vibrio vulnificus.</title>
        <authorList>
            <person name="Richards G.P."/>
            <person name="Needleman D.S."/>
            <person name="Watson M.A."/>
            <person name="Polson S.W."/>
        </authorList>
    </citation>
    <scope>NUCLEOTIDE SEQUENCE [LARGE SCALE GENOMIC DNA]</scope>
    <source>
        <strain evidence="5 6">DE2-A</strain>
    </source>
</reference>
<accession>A0AAD0W5S1</accession>